<proteinExistence type="predicted"/>
<dbReference type="EMBL" id="CP113836">
    <property type="protein sequence ID" value="WAL67157.1"/>
    <property type="molecule type" value="Genomic_DNA"/>
</dbReference>
<dbReference type="RefSeq" id="WP_268757285.1">
    <property type="nucleotide sequence ID" value="NZ_CP113836.1"/>
</dbReference>
<keyword evidence="2" id="KW-1185">Reference proteome</keyword>
<dbReference type="Proteomes" id="UP001163203">
    <property type="component" value="Chromosome"/>
</dbReference>
<organism evidence="1 2">
    <name type="scientific">Amycolatopsis cynarae</name>
    <dbReference type="NCBI Taxonomy" id="2995223"/>
    <lineage>
        <taxon>Bacteria</taxon>
        <taxon>Bacillati</taxon>
        <taxon>Actinomycetota</taxon>
        <taxon>Actinomycetes</taxon>
        <taxon>Pseudonocardiales</taxon>
        <taxon>Pseudonocardiaceae</taxon>
        <taxon>Amycolatopsis</taxon>
    </lineage>
</organism>
<evidence type="ECO:0000313" key="2">
    <source>
        <dbReference type="Proteomes" id="UP001163203"/>
    </source>
</evidence>
<sequence>MAAVVSHAQKREVGVTVDPGADVLGGDAGEVGLQQGEVDAVLEGELDVRVVALQRLGQVALGGVPTAVLGGEVAVVRTILAAPLLVLVEVVLVRVVRPWLVLGVVDGVAVADLLVVGGDVAGVQKPPKIGLPQ</sequence>
<evidence type="ECO:0000313" key="1">
    <source>
        <dbReference type="EMBL" id="WAL67157.1"/>
    </source>
</evidence>
<gene>
    <name evidence="1" type="ORF">ORV05_05035</name>
</gene>
<reference evidence="1" key="1">
    <citation type="submission" date="2022-11" db="EMBL/GenBank/DDBJ databases">
        <authorList>
            <person name="Mo P."/>
        </authorList>
    </citation>
    <scope>NUCLEOTIDE SEQUENCE</scope>
    <source>
        <strain evidence="1">HUAS 11-8</strain>
    </source>
</reference>
<name>A0ABY7B4B6_9PSEU</name>
<protein>
    <submittedName>
        <fullName evidence="1">Uncharacterized protein</fullName>
    </submittedName>
</protein>
<accession>A0ABY7B4B6</accession>